<keyword evidence="2 8" id="KW-0863">Zinc-finger</keyword>
<dbReference type="Pfam" id="PF02701">
    <property type="entry name" value="Zn_ribbon_Dof"/>
    <property type="match status" value="1"/>
</dbReference>
<reference evidence="12 13" key="1">
    <citation type="journal article" date="2021" name="Commun. Biol.">
        <title>The genome of Shorea leprosula (Dipterocarpaceae) highlights the ecological relevance of drought in aseasonal tropical rainforests.</title>
        <authorList>
            <person name="Ng K.K.S."/>
            <person name="Kobayashi M.J."/>
            <person name="Fawcett J.A."/>
            <person name="Hatakeyama M."/>
            <person name="Paape T."/>
            <person name="Ng C.H."/>
            <person name="Ang C.C."/>
            <person name="Tnah L.H."/>
            <person name="Lee C.T."/>
            <person name="Nishiyama T."/>
            <person name="Sese J."/>
            <person name="O'Brien M.J."/>
            <person name="Copetti D."/>
            <person name="Mohd Noor M.I."/>
            <person name="Ong R.C."/>
            <person name="Putra M."/>
            <person name="Sireger I.Z."/>
            <person name="Indrioko S."/>
            <person name="Kosugi Y."/>
            <person name="Izuno A."/>
            <person name="Isagi Y."/>
            <person name="Lee S.L."/>
            <person name="Shimizu K.K."/>
        </authorList>
    </citation>
    <scope>NUCLEOTIDE SEQUENCE [LARGE SCALE GENOMIC DNA]</scope>
    <source>
        <strain evidence="12">214</strain>
    </source>
</reference>
<evidence type="ECO:0000256" key="7">
    <source>
        <dbReference type="ARBA" id="ARBA00023242"/>
    </source>
</evidence>
<protein>
    <recommendedName>
        <fullName evidence="9">Dof zinc finger protein</fullName>
    </recommendedName>
</protein>
<dbReference type="GO" id="GO:0003700">
    <property type="term" value="F:DNA-binding transcription factor activity"/>
    <property type="evidence" value="ECO:0007669"/>
    <property type="project" value="UniProtKB-UniRule"/>
</dbReference>
<evidence type="ECO:0000259" key="11">
    <source>
        <dbReference type="PROSITE" id="PS50884"/>
    </source>
</evidence>
<gene>
    <name evidence="12" type="ORF">SLEP1_g41410</name>
</gene>
<proteinExistence type="predicted"/>
<evidence type="ECO:0000256" key="5">
    <source>
        <dbReference type="ARBA" id="ARBA00023125"/>
    </source>
</evidence>
<dbReference type="GO" id="GO:0008270">
    <property type="term" value="F:zinc ion binding"/>
    <property type="evidence" value="ECO:0007669"/>
    <property type="project" value="UniProtKB-KW"/>
</dbReference>
<dbReference type="PROSITE" id="PS50884">
    <property type="entry name" value="ZF_DOF_2"/>
    <property type="match status" value="1"/>
</dbReference>
<accession>A0AAV5L6I9</accession>
<evidence type="ECO:0000256" key="6">
    <source>
        <dbReference type="ARBA" id="ARBA00023163"/>
    </source>
</evidence>
<keyword evidence="5 8" id="KW-0238">DNA-binding</keyword>
<feature type="region of interest" description="Disordered" evidence="10">
    <location>
        <begin position="110"/>
        <end position="145"/>
    </location>
</feature>
<keyword evidence="6 9" id="KW-0804">Transcription</keyword>
<dbReference type="PANTHER" id="PTHR31992">
    <property type="entry name" value="DOF ZINC FINGER PROTEIN DOF1.4-RELATED"/>
    <property type="match status" value="1"/>
</dbReference>
<comment type="function">
    <text evidence="9">Transcription factor that binds specifically to a 5'-AA[AG]G-3' consensus core sequence.</text>
</comment>
<keyword evidence="13" id="KW-1185">Reference proteome</keyword>
<sequence length="295" mass="31529">MVFSSLPVYLDPPNWQQHNQQGDQNLQLPPLPPSAAHVGGVGVSIRPGSMAERARLAKIPLPEAALNCPRCESTNTKFCYFNNYSLSQPRHFCKTCRRYWTRGGALRNVPVGGGCRRNKKNKSNNSKSSQAASNSSTSSSAVSPEISVDLTQQTAHLPFMSSLPSLTQYGLGNIGLNFGGMHGQIGGQTAAVVNGPADLGFQISNSGGVLQFPFFEPPTGLYPSPVVGESQLRSARVSQQVSVKTEDNNQVGLNISRAVPLGNVSENNDNQFWGGNTWTAADLSGLNSSTTTNHI</sequence>
<dbReference type="InterPro" id="IPR045174">
    <property type="entry name" value="Dof"/>
</dbReference>
<dbReference type="GO" id="GO:0005634">
    <property type="term" value="C:nucleus"/>
    <property type="evidence" value="ECO:0007669"/>
    <property type="project" value="UniProtKB-SubCell"/>
</dbReference>
<keyword evidence="7 8" id="KW-0539">Nucleus</keyword>
<evidence type="ECO:0000256" key="10">
    <source>
        <dbReference type="SAM" id="MobiDB-lite"/>
    </source>
</evidence>
<evidence type="ECO:0000256" key="2">
    <source>
        <dbReference type="ARBA" id="ARBA00022771"/>
    </source>
</evidence>
<dbReference type="GO" id="GO:0003677">
    <property type="term" value="F:DNA binding"/>
    <property type="evidence" value="ECO:0007669"/>
    <property type="project" value="UniProtKB-UniRule"/>
</dbReference>
<dbReference type="PROSITE" id="PS01361">
    <property type="entry name" value="ZF_DOF_1"/>
    <property type="match status" value="1"/>
</dbReference>
<evidence type="ECO:0000256" key="8">
    <source>
        <dbReference type="PROSITE-ProRule" id="PRU00071"/>
    </source>
</evidence>
<keyword evidence="3 9" id="KW-0862">Zinc</keyword>
<evidence type="ECO:0000313" key="12">
    <source>
        <dbReference type="EMBL" id="GKV32841.1"/>
    </source>
</evidence>
<feature type="compositionally biased region" description="Low complexity" evidence="10">
    <location>
        <begin position="123"/>
        <end position="143"/>
    </location>
</feature>
<evidence type="ECO:0000313" key="13">
    <source>
        <dbReference type="Proteomes" id="UP001054252"/>
    </source>
</evidence>
<keyword evidence="4 9" id="KW-0805">Transcription regulation</keyword>
<evidence type="ECO:0000256" key="1">
    <source>
        <dbReference type="ARBA" id="ARBA00022723"/>
    </source>
</evidence>
<dbReference type="PANTHER" id="PTHR31992:SF193">
    <property type="entry name" value="DOF ZINC FINGER PROTEIN DOF3.6"/>
    <property type="match status" value="1"/>
</dbReference>
<dbReference type="AlphaFoldDB" id="A0AAV5L6I9"/>
<organism evidence="12 13">
    <name type="scientific">Rubroshorea leprosula</name>
    <dbReference type="NCBI Taxonomy" id="152421"/>
    <lineage>
        <taxon>Eukaryota</taxon>
        <taxon>Viridiplantae</taxon>
        <taxon>Streptophyta</taxon>
        <taxon>Embryophyta</taxon>
        <taxon>Tracheophyta</taxon>
        <taxon>Spermatophyta</taxon>
        <taxon>Magnoliopsida</taxon>
        <taxon>eudicotyledons</taxon>
        <taxon>Gunneridae</taxon>
        <taxon>Pentapetalae</taxon>
        <taxon>rosids</taxon>
        <taxon>malvids</taxon>
        <taxon>Malvales</taxon>
        <taxon>Dipterocarpaceae</taxon>
        <taxon>Rubroshorea</taxon>
    </lineage>
</organism>
<evidence type="ECO:0000256" key="4">
    <source>
        <dbReference type="ARBA" id="ARBA00023015"/>
    </source>
</evidence>
<comment type="subcellular location">
    <subcellularLocation>
        <location evidence="8 9">Nucleus</location>
    </subcellularLocation>
</comment>
<dbReference type="InterPro" id="IPR003851">
    <property type="entry name" value="Znf_Dof"/>
</dbReference>
<dbReference type="Proteomes" id="UP001054252">
    <property type="component" value="Unassembled WGS sequence"/>
</dbReference>
<evidence type="ECO:0000256" key="9">
    <source>
        <dbReference type="RuleBase" id="RU369094"/>
    </source>
</evidence>
<evidence type="ECO:0000256" key="3">
    <source>
        <dbReference type="ARBA" id="ARBA00022833"/>
    </source>
</evidence>
<dbReference type="EMBL" id="BPVZ01000098">
    <property type="protein sequence ID" value="GKV32841.1"/>
    <property type="molecule type" value="Genomic_DNA"/>
</dbReference>
<name>A0AAV5L6I9_9ROSI</name>
<comment type="caution">
    <text evidence="12">The sequence shown here is derived from an EMBL/GenBank/DDBJ whole genome shotgun (WGS) entry which is preliminary data.</text>
</comment>
<feature type="domain" description="Dof-type" evidence="11">
    <location>
        <begin position="66"/>
        <end position="120"/>
    </location>
</feature>
<keyword evidence="1 9" id="KW-0479">Metal-binding</keyword>